<dbReference type="Gene3D" id="3.40.390.10">
    <property type="entry name" value="Collagenase (Catalytic Domain)"/>
    <property type="match status" value="1"/>
</dbReference>
<reference evidence="5" key="1">
    <citation type="journal article" date="2019" name="Int. J. Syst. Evol. Microbiol.">
        <title>The Global Catalogue of Microorganisms (GCM) 10K type strain sequencing project: providing services to taxonomists for standard genome sequencing and annotation.</title>
        <authorList>
            <consortium name="The Broad Institute Genomics Platform"/>
            <consortium name="The Broad Institute Genome Sequencing Center for Infectious Disease"/>
            <person name="Wu L."/>
            <person name="Ma J."/>
        </authorList>
    </citation>
    <scope>NUCLEOTIDE SEQUENCE [LARGE SCALE GENOMIC DNA]</scope>
    <source>
        <strain evidence="5">JCM 18019</strain>
    </source>
</reference>
<evidence type="ECO:0000256" key="1">
    <source>
        <dbReference type="ARBA" id="ARBA00022729"/>
    </source>
</evidence>
<dbReference type="InterPro" id="IPR026444">
    <property type="entry name" value="Secre_tail"/>
</dbReference>
<evidence type="ECO:0000313" key="4">
    <source>
        <dbReference type="EMBL" id="GAA5097197.1"/>
    </source>
</evidence>
<evidence type="ECO:0000259" key="3">
    <source>
        <dbReference type="Pfam" id="PF18962"/>
    </source>
</evidence>
<dbReference type="Pfam" id="PF13688">
    <property type="entry name" value="Reprolysin_5"/>
    <property type="match status" value="1"/>
</dbReference>
<protein>
    <recommendedName>
        <fullName evidence="3">Secretion system C-terminal sorting domain-containing protein</fullName>
    </recommendedName>
</protein>
<dbReference type="Pfam" id="PF18962">
    <property type="entry name" value="Por_Secre_tail"/>
    <property type="match status" value="1"/>
</dbReference>
<sequence length="514" mass="56938">MKTKFTVLVIFFSSLLFSQTKIFQNSISENSLNNTQKISEGLAKTYVSTQYFSQPAFNLNSNLEIDLPTHQNIKAKFKTTYKYTNGSISYVYAIENNPNAELIFSKYDNIITGMYSSGDKKVIFHQTNGDIFALSVVSDQKITDMDSKDDYILGQSNLNGQKLNPDICSATTPICSTSKIDVVAAVTNGARTNWGGLAQSISFIATGITAFNNGLINSGISNVTFNLVHVGEVNYSETGNMNLDLTRFRGTNDGFMDEIHGWKTAYGADLNVLICSEQPLSNLCGLGYININPTDYSGVNAYSITIYSCAISNYTMIHEMGHNMGLRHDWYVDTDSSPCSHHHGYSNKTAITLGTSSTPDQRWRTIMAYADECSAIGISCARINRWANPHAVYNFEPTGIAIGNPKPSDEAFAFSRFACIVSNFMPEAPNLTTIEVLPQTPDFTLYPNPASETITINLNDTDKYSFKVFNTVGQLILTTRERTIYVKDFASGVYFLSIYDDKNLPIGTKKFIVK</sequence>
<feature type="chain" id="PRO_5047284792" description="Secretion system C-terminal sorting domain-containing protein" evidence="2">
    <location>
        <begin position="19"/>
        <end position="514"/>
    </location>
</feature>
<gene>
    <name evidence="4" type="ORF">GCM10023210_31930</name>
</gene>
<dbReference type="EMBL" id="BAABHX010000005">
    <property type="protein sequence ID" value="GAA5097197.1"/>
    <property type="molecule type" value="Genomic_DNA"/>
</dbReference>
<dbReference type="NCBIfam" id="TIGR04183">
    <property type="entry name" value="Por_Secre_tail"/>
    <property type="match status" value="1"/>
</dbReference>
<dbReference type="InterPro" id="IPR024079">
    <property type="entry name" value="MetalloPept_cat_dom_sf"/>
</dbReference>
<dbReference type="RefSeq" id="WP_345206284.1">
    <property type="nucleotide sequence ID" value="NZ_BAABHX010000005.1"/>
</dbReference>
<comment type="caution">
    <text evidence="4">The sequence shown here is derived from an EMBL/GenBank/DDBJ whole genome shotgun (WGS) entry which is preliminary data.</text>
</comment>
<dbReference type="Proteomes" id="UP001500353">
    <property type="component" value="Unassembled WGS sequence"/>
</dbReference>
<feature type="domain" description="Secretion system C-terminal sorting" evidence="3">
    <location>
        <begin position="445"/>
        <end position="513"/>
    </location>
</feature>
<dbReference type="SUPFAM" id="SSF55486">
    <property type="entry name" value="Metalloproteases ('zincins'), catalytic domain"/>
    <property type="match status" value="1"/>
</dbReference>
<name>A0ABP9MNX5_9FLAO</name>
<proteinExistence type="predicted"/>
<accession>A0ABP9MNX5</accession>
<feature type="signal peptide" evidence="2">
    <location>
        <begin position="1"/>
        <end position="18"/>
    </location>
</feature>
<evidence type="ECO:0000313" key="5">
    <source>
        <dbReference type="Proteomes" id="UP001500353"/>
    </source>
</evidence>
<keyword evidence="5" id="KW-1185">Reference proteome</keyword>
<keyword evidence="1 2" id="KW-0732">Signal</keyword>
<evidence type="ECO:0000256" key="2">
    <source>
        <dbReference type="SAM" id="SignalP"/>
    </source>
</evidence>
<organism evidence="4 5">
    <name type="scientific">Chryseobacterium ginsengisoli</name>
    <dbReference type="NCBI Taxonomy" id="363853"/>
    <lineage>
        <taxon>Bacteria</taxon>
        <taxon>Pseudomonadati</taxon>
        <taxon>Bacteroidota</taxon>
        <taxon>Flavobacteriia</taxon>
        <taxon>Flavobacteriales</taxon>
        <taxon>Weeksellaceae</taxon>
        <taxon>Chryseobacterium group</taxon>
        <taxon>Chryseobacterium</taxon>
    </lineage>
</organism>